<reference evidence="1" key="1">
    <citation type="submission" date="2015-10" db="EMBL/GenBank/DDBJ databases">
        <authorList>
            <person name="Gilbert D.G."/>
        </authorList>
    </citation>
    <scope>NUCLEOTIDE SEQUENCE</scope>
    <source>
        <strain evidence="1">Phyl III-seqv23</strain>
    </source>
</reference>
<proteinExistence type="predicted"/>
<protein>
    <submittedName>
        <fullName evidence="1">Uncharacterized protein</fullName>
    </submittedName>
</protein>
<evidence type="ECO:0000313" key="1">
    <source>
        <dbReference type="EMBL" id="CUV13704.1"/>
    </source>
</evidence>
<organism evidence="1">
    <name type="scientific">Ralstonia solanacearum</name>
    <name type="common">Pseudomonas solanacearum</name>
    <dbReference type="NCBI Taxonomy" id="305"/>
    <lineage>
        <taxon>Bacteria</taxon>
        <taxon>Pseudomonadati</taxon>
        <taxon>Pseudomonadota</taxon>
        <taxon>Betaproteobacteria</taxon>
        <taxon>Burkholderiales</taxon>
        <taxon>Burkholderiaceae</taxon>
        <taxon>Ralstonia</taxon>
        <taxon>Ralstonia solanacearum species complex</taxon>
    </lineage>
</organism>
<dbReference type="AlphaFoldDB" id="A0A0S4TUK7"/>
<dbReference type="EMBL" id="LN899819">
    <property type="protein sequence ID" value="CUV13704.1"/>
    <property type="molecule type" value="Genomic_DNA"/>
</dbReference>
<accession>A0A0S4TUK7</accession>
<name>A0A0S4TUK7_RALSL</name>
<sequence>MRISLLTLRNNGSRRGVCEGRAEVIGNQNPLSQKALSGMLKHEKKDVYNEMLSSGRGIGLMFYTQIPRG</sequence>
<gene>
    <name evidence="1" type="ORF">RUN39_v1_610012</name>
</gene>